<feature type="transmembrane region" description="Helical" evidence="8">
    <location>
        <begin position="64"/>
        <end position="82"/>
    </location>
</feature>
<feature type="transmembrane region" description="Helical" evidence="8">
    <location>
        <begin position="130"/>
        <end position="149"/>
    </location>
</feature>
<evidence type="ECO:0000256" key="4">
    <source>
        <dbReference type="ARBA" id="ARBA00022519"/>
    </source>
</evidence>
<dbReference type="GO" id="GO:0055085">
    <property type="term" value="P:transmembrane transport"/>
    <property type="evidence" value="ECO:0007669"/>
    <property type="project" value="InterPro"/>
</dbReference>
<dbReference type="PANTHER" id="PTHR43357">
    <property type="entry name" value="INNER MEMBRANE ABC TRANSPORTER PERMEASE PROTEIN YDCV"/>
    <property type="match status" value="1"/>
</dbReference>
<dbReference type="Pfam" id="PF00528">
    <property type="entry name" value="BPD_transp_1"/>
    <property type="match status" value="1"/>
</dbReference>
<dbReference type="CDD" id="cd06261">
    <property type="entry name" value="TM_PBP2"/>
    <property type="match status" value="1"/>
</dbReference>
<dbReference type="AlphaFoldDB" id="A0A0L0W6W7"/>
<feature type="domain" description="ABC transmembrane type-1" evidence="9">
    <location>
        <begin position="65"/>
        <end position="253"/>
    </location>
</feature>
<evidence type="ECO:0000313" key="11">
    <source>
        <dbReference type="Proteomes" id="UP000037267"/>
    </source>
</evidence>
<keyword evidence="6 8" id="KW-1133">Transmembrane helix</keyword>
<keyword evidence="2 8" id="KW-0813">Transport</keyword>
<evidence type="ECO:0000256" key="5">
    <source>
        <dbReference type="ARBA" id="ARBA00022692"/>
    </source>
</evidence>
<evidence type="ECO:0000256" key="1">
    <source>
        <dbReference type="ARBA" id="ARBA00004429"/>
    </source>
</evidence>
<keyword evidence="11" id="KW-1185">Reference proteome</keyword>
<dbReference type="PROSITE" id="PS50928">
    <property type="entry name" value="ABC_TM1"/>
    <property type="match status" value="1"/>
</dbReference>
<sequence length="276" mass="30850">MKNRKLSLSNFILYIMIFIFIAPLIILVVWSFAKNWPWPNIVPSSLGLRGWKYFLDPTSKSFKILGFSICLSMVTTLITVLISIPAGKALGFYKFRGKKAIEILILSPIIVPTVAVAMGIHVTFIKLGLANTFMGVVLVHIIPCIPYGVKILKDTFELLGESMEVQAKVLGASSFQTFTNITLPLISPGLIVSSSLVFIVSFSQYFLTFLIGGGKVVTFSMVMFPYIQSGDRTIASVYSIVFIITTLILLYLIERFLRHYYEDKMKLNSDGIFLSN</sequence>
<feature type="transmembrane region" description="Helical" evidence="8">
    <location>
        <begin position="12"/>
        <end position="33"/>
    </location>
</feature>
<organism evidence="10 11">
    <name type="scientific">Gottschalkia purinilytica</name>
    <name type="common">Clostridium purinilyticum</name>
    <dbReference type="NCBI Taxonomy" id="1503"/>
    <lineage>
        <taxon>Bacteria</taxon>
        <taxon>Bacillati</taxon>
        <taxon>Bacillota</taxon>
        <taxon>Tissierellia</taxon>
        <taxon>Tissierellales</taxon>
        <taxon>Gottschalkiaceae</taxon>
        <taxon>Gottschalkia</taxon>
    </lineage>
</organism>
<keyword evidence="5 8" id="KW-0812">Transmembrane</keyword>
<reference evidence="11" key="1">
    <citation type="submission" date="2015-07" db="EMBL/GenBank/DDBJ databases">
        <title>Draft genome sequence of the purine-degrading Gottschalkia purinilyticum DSM 1384 (formerly Clostridium purinilyticum).</title>
        <authorList>
            <person name="Poehlein A."/>
            <person name="Schiel-Bengelsdorf B."/>
            <person name="Bengelsdorf F.R."/>
            <person name="Daniel R."/>
            <person name="Duerre P."/>
        </authorList>
    </citation>
    <scope>NUCLEOTIDE SEQUENCE [LARGE SCALE GENOMIC DNA]</scope>
    <source>
        <strain evidence="11">DSM 1384</strain>
    </source>
</reference>
<dbReference type="GO" id="GO:0005886">
    <property type="term" value="C:plasma membrane"/>
    <property type="evidence" value="ECO:0007669"/>
    <property type="project" value="UniProtKB-SubCell"/>
</dbReference>
<comment type="subcellular location">
    <subcellularLocation>
        <location evidence="1">Cell inner membrane</location>
        <topology evidence="1">Multi-pass membrane protein</topology>
    </subcellularLocation>
    <subcellularLocation>
        <location evidence="8">Cell membrane</location>
        <topology evidence="8">Multi-pass membrane protein</topology>
    </subcellularLocation>
</comment>
<evidence type="ECO:0000313" key="10">
    <source>
        <dbReference type="EMBL" id="KNF07259.1"/>
    </source>
</evidence>
<feature type="transmembrane region" description="Helical" evidence="8">
    <location>
        <begin position="103"/>
        <end position="124"/>
    </location>
</feature>
<dbReference type="Proteomes" id="UP000037267">
    <property type="component" value="Unassembled WGS sequence"/>
</dbReference>
<dbReference type="InterPro" id="IPR035906">
    <property type="entry name" value="MetI-like_sf"/>
</dbReference>
<dbReference type="Gene3D" id="1.10.3720.10">
    <property type="entry name" value="MetI-like"/>
    <property type="match status" value="1"/>
</dbReference>
<keyword evidence="7 8" id="KW-0472">Membrane</keyword>
<dbReference type="OrthoDB" id="57323at2"/>
<evidence type="ECO:0000256" key="2">
    <source>
        <dbReference type="ARBA" id="ARBA00022448"/>
    </source>
</evidence>
<keyword evidence="3" id="KW-1003">Cell membrane</keyword>
<gene>
    <name evidence="10" type="ORF">CLPU_20c00350</name>
</gene>
<keyword evidence="4" id="KW-0997">Cell inner membrane</keyword>
<feature type="transmembrane region" description="Helical" evidence="8">
    <location>
        <begin position="234"/>
        <end position="253"/>
    </location>
</feature>
<dbReference type="EMBL" id="LGSS01000020">
    <property type="protein sequence ID" value="KNF07259.1"/>
    <property type="molecule type" value="Genomic_DNA"/>
</dbReference>
<dbReference type="PANTHER" id="PTHR43357:SF4">
    <property type="entry name" value="INNER MEMBRANE ABC TRANSPORTER PERMEASE PROTEIN YDCV"/>
    <property type="match status" value="1"/>
</dbReference>
<evidence type="ECO:0000256" key="7">
    <source>
        <dbReference type="ARBA" id="ARBA00023136"/>
    </source>
</evidence>
<dbReference type="PATRIC" id="fig|1503.3.peg.1295"/>
<evidence type="ECO:0000256" key="3">
    <source>
        <dbReference type="ARBA" id="ARBA00022475"/>
    </source>
</evidence>
<protein>
    <submittedName>
        <fullName evidence="10">ABC-type spermidine/putrescine transport system, permease component II</fullName>
    </submittedName>
</protein>
<evidence type="ECO:0000259" key="9">
    <source>
        <dbReference type="PROSITE" id="PS50928"/>
    </source>
</evidence>
<evidence type="ECO:0000256" key="8">
    <source>
        <dbReference type="RuleBase" id="RU363032"/>
    </source>
</evidence>
<accession>A0A0L0W6W7</accession>
<name>A0A0L0W6W7_GOTPU</name>
<evidence type="ECO:0000256" key="6">
    <source>
        <dbReference type="ARBA" id="ARBA00022989"/>
    </source>
</evidence>
<feature type="transmembrane region" description="Helical" evidence="8">
    <location>
        <begin position="178"/>
        <end position="199"/>
    </location>
</feature>
<dbReference type="InterPro" id="IPR000515">
    <property type="entry name" value="MetI-like"/>
</dbReference>
<dbReference type="STRING" id="1503.CLPU_20c00350"/>
<dbReference type="RefSeq" id="WP_050378620.1">
    <property type="nucleotide sequence ID" value="NZ_LGSS01000020.1"/>
</dbReference>
<comment type="caution">
    <text evidence="10">The sequence shown here is derived from an EMBL/GenBank/DDBJ whole genome shotgun (WGS) entry which is preliminary data.</text>
</comment>
<comment type="similarity">
    <text evidence="8">Belongs to the binding-protein-dependent transport system permease family.</text>
</comment>
<feature type="transmembrane region" description="Helical" evidence="8">
    <location>
        <begin position="205"/>
        <end position="227"/>
    </location>
</feature>
<dbReference type="SUPFAM" id="SSF161098">
    <property type="entry name" value="MetI-like"/>
    <property type="match status" value="1"/>
</dbReference>
<proteinExistence type="inferred from homology"/>